<dbReference type="InterPro" id="IPR058548">
    <property type="entry name" value="MlaB-like_STAS"/>
</dbReference>
<dbReference type="CDD" id="cd07043">
    <property type="entry name" value="STAS_anti-anti-sigma_factors"/>
    <property type="match status" value="1"/>
</dbReference>
<evidence type="ECO:0000259" key="3">
    <source>
        <dbReference type="PROSITE" id="PS50801"/>
    </source>
</evidence>
<comment type="caution">
    <text evidence="4">The sequence shown here is derived from an EMBL/GenBank/DDBJ whole genome shotgun (WGS) entry which is preliminary data.</text>
</comment>
<dbReference type="SUPFAM" id="SSF52091">
    <property type="entry name" value="SpoIIaa-like"/>
    <property type="match status" value="1"/>
</dbReference>
<feature type="domain" description="STAS" evidence="3">
    <location>
        <begin position="3"/>
        <end position="113"/>
    </location>
</feature>
<evidence type="ECO:0000313" key="4">
    <source>
        <dbReference type="EMBL" id="MDL9980863.1"/>
    </source>
</evidence>
<keyword evidence="5" id="KW-1185">Reference proteome</keyword>
<comment type="similarity">
    <text evidence="1 2">Belongs to the anti-sigma-factor antagonist family.</text>
</comment>
<dbReference type="PANTHER" id="PTHR33495">
    <property type="entry name" value="ANTI-SIGMA FACTOR ANTAGONIST TM_1081-RELATED-RELATED"/>
    <property type="match status" value="1"/>
</dbReference>
<dbReference type="EMBL" id="JASXSZ010000005">
    <property type="protein sequence ID" value="MDL9980863.1"/>
    <property type="molecule type" value="Genomic_DNA"/>
</dbReference>
<dbReference type="Gene3D" id="3.30.750.24">
    <property type="entry name" value="STAS domain"/>
    <property type="match status" value="1"/>
</dbReference>
<reference evidence="4 5" key="1">
    <citation type="submission" date="2023-06" db="EMBL/GenBank/DDBJ databases">
        <title>Microbacterium sp. nov., isolated from a waste landfill.</title>
        <authorList>
            <person name="Wen W."/>
        </authorList>
    </citation>
    <scope>NUCLEOTIDE SEQUENCE [LARGE SCALE GENOMIC DNA]</scope>
    <source>
        <strain evidence="4 5">ASV49</strain>
    </source>
</reference>
<protein>
    <recommendedName>
        <fullName evidence="2">Anti-sigma factor antagonist</fullName>
    </recommendedName>
</protein>
<evidence type="ECO:0000313" key="5">
    <source>
        <dbReference type="Proteomes" id="UP001235064"/>
    </source>
</evidence>
<dbReference type="NCBIfam" id="TIGR00377">
    <property type="entry name" value="ant_ant_sig"/>
    <property type="match status" value="1"/>
</dbReference>
<evidence type="ECO:0000256" key="1">
    <source>
        <dbReference type="ARBA" id="ARBA00009013"/>
    </source>
</evidence>
<dbReference type="PROSITE" id="PS50801">
    <property type="entry name" value="STAS"/>
    <property type="match status" value="1"/>
</dbReference>
<dbReference type="InterPro" id="IPR036513">
    <property type="entry name" value="STAS_dom_sf"/>
</dbReference>
<dbReference type="Proteomes" id="UP001235064">
    <property type="component" value="Unassembled WGS sequence"/>
</dbReference>
<evidence type="ECO:0000256" key="2">
    <source>
        <dbReference type="RuleBase" id="RU003749"/>
    </source>
</evidence>
<dbReference type="InterPro" id="IPR003658">
    <property type="entry name" value="Anti-sigma_ant"/>
</dbReference>
<dbReference type="InterPro" id="IPR002645">
    <property type="entry name" value="STAS_dom"/>
</dbReference>
<gene>
    <name evidence="4" type="ORF">QSV35_16100</name>
</gene>
<accession>A0ABT7N2G1</accession>
<dbReference type="Pfam" id="PF13466">
    <property type="entry name" value="STAS_2"/>
    <property type="match status" value="1"/>
</dbReference>
<sequence length="113" mass="12309">MSLAYSVDTRGSLAIIRLSGLIDRDAGTILEQAYTAALDSAPETVELDFTDVEYINSTGIALIVSLLARARAQRLPTRALGLTAHYQHIFQITRLSDFIEIVQTADTGQEAAR</sequence>
<name>A0ABT7N2G1_9MICO</name>
<organism evidence="4 5">
    <name type="scientific">Microbacterium candidum</name>
    <dbReference type="NCBI Taxonomy" id="3041922"/>
    <lineage>
        <taxon>Bacteria</taxon>
        <taxon>Bacillati</taxon>
        <taxon>Actinomycetota</taxon>
        <taxon>Actinomycetes</taxon>
        <taxon>Micrococcales</taxon>
        <taxon>Microbacteriaceae</taxon>
        <taxon>Microbacterium</taxon>
    </lineage>
</organism>
<proteinExistence type="inferred from homology"/>
<dbReference type="RefSeq" id="WP_286289818.1">
    <property type="nucleotide sequence ID" value="NZ_JASXSZ010000005.1"/>
</dbReference>